<dbReference type="AlphaFoldDB" id="A0A8J5M2F1"/>
<keyword evidence="2" id="KW-1185">Reference proteome</keyword>
<comment type="caution">
    <text evidence="1">The sequence shown here is derived from an EMBL/GenBank/DDBJ whole genome shotgun (WGS) entry which is preliminary data.</text>
</comment>
<protein>
    <recommendedName>
        <fullName evidence="3">Protein kinase domain-containing protein</fullName>
    </recommendedName>
</protein>
<name>A0A8J5M2F1_9STRA</name>
<reference evidence="1" key="1">
    <citation type="submission" date="2021-01" db="EMBL/GenBank/DDBJ databases">
        <title>Phytophthora aleatoria, a newly-described species from Pinus radiata is distinct from Phytophthora cactorum isolates based on comparative genomics.</title>
        <authorList>
            <person name="Mcdougal R."/>
            <person name="Panda P."/>
            <person name="Williams N."/>
            <person name="Studholme D.J."/>
        </authorList>
    </citation>
    <scope>NUCLEOTIDE SEQUENCE</scope>
    <source>
        <strain evidence="1">NZFS 4037</strain>
    </source>
</reference>
<dbReference type="Proteomes" id="UP000709295">
    <property type="component" value="Unassembled WGS sequence"/>
</dbReference>
<proteinExistence type="predicted"/>
<evidence type="ECO:0000313" key="2">
    <source>
        <dbReference type="Proteomes" id="UP000709295"/>
    </source>
</evidence>
<accession>A0A8J5M2F1</accession>
<evidence type="ECO:0000313" key="1">
    <source>
        <dbReference type="EMBL" id="KAG6960800.1"/>
    </source>
</evidence>
<gene>
    <name evidence="1" type="ORF">JG688_00009407</name>
</gene>
<evidence type="ECO:0008006" key="3">
    <source>
        <dbReference type="Google" id="ProtNLM"/>
    </source>
</evidence>
<organism evidence="1 2">
    <name type="scientific">Phytophthora aleatoria</name>
    <dbReference type="NCBI Taxonomy" id="2496075"/>
    <lineage>
        <taxon>Eukaryota</taxon>
        <taxon>Sar</taxon>
        <taxon>Stramenopiles</taxon>
        <taxon>Oomycota</taxon>
        <taxon>Peronosporomycetes</taxon>
        <taxon>Peronosporales</taxon>
        <taxon>Peronosporaceae</taxon>
        <taxon>Phytophthora</taxon>
    </lineage>
</organism>
<sequence>MNECQSACERIYSRLQNLFADLQEMDRKDQLPSSNLRHQYVDELKRYLCFLQRHHGNKLLFRVFQHRFMVGELEELNKCVNELFVKLLDVDTISWNIQWEEDCFVQKAVLDASLSDTNVLFRDLQSSRAQLEALLTLKVELGKIIRLKEEEGLIRVNALIETISAALRVSDTMLPSWFIPEIHFEVQPMTFPRGDLGLKYYTAEKFVIERFSVDDSVVDESMWVKIRKEMDVLFALRHPNILRLYCASHFSSPPFLVSKNAENGGSSLVPGSL</sequence>
<dbReference type="EMBL" id="JAENGY010000538">
    <property type="protein sequence ID" value="KAG6960800.1"/>
    <property type="molecule type" value="Genomic_DNA"/>
</dbReference>